<evidence type="ECO:0000259" key="2">
    <source>
        <dbReference type="Pfam" id="PF14302"/>
    </source>
</evidence>
<evidence type="ECO:0000313" key="4">
    <source>
        <dbReference type="Proteomes" id="UP000002028"/>
    </source>
</evidence>
<dbReference type="PROSITE" id="PS51257">
    <property type="entry name" value="PROKAR_LIPOPROTEIN"/>
    <property type="match status" value="1"/>
</dbReference>
<dbReference type="AlphaFoldDB" id="D2QBX9"/>
<sequence length="113" mass="13129">MVIRRVFTVVLLLLAMACETSSSVDVSPEPIILQVDNRQQDCSAGVLQRKCLWVKEEDAASWQLFYYDIDGFTYEPGYRYRLEVKREMLAVEGLMDALPYKYTLIRVVDKVKQ</sequence>
<protein>
    <recommendedName>
        <fullName evidence="2">DUF4377 domain-containing protein</fullName>
    </recommendedName>
</protein>
<gene>
    <name evidence="3" type="ordered locus">Slin_3712</name>
</gene>
<evidence type="ECO:0000256" key="1">
    <source>
        <dbReference type="SAM" id="SignalP"/>
    </source>
</evidence>
<keyword evidence="4" id="KW-1185">Reference proteome</keyword>
<reference evidence="3 4" key="1">
    <citation type="journal article" date="2010" name="Stand. Genomic Sci.">
        <title>Complete genome sequence of Spirosoma linguale type strain (1).</title>
        <authorList>
            <person name="Lail K."/>
            <person name="Sikorski J."/>
            <person name="Saunders E."/>
            <person name="Lapidus A."/>
            <person name="Glavina Del Rio T."/>
            <person name="Copeland A."/>
            <person name="Tice H."/>
            <person name="Cheng J.-F."/>
            <person name="Lucas S."/>
            <person name="Nolan M."/>
            <person name="Bruce D."/>
            <person name="Goodwin L."/>
            <person name="Pitluck S."/>
            <person name="Ivanova N."/>
            <person name="Mavromatis K."/>
            <person name="Ovchinnikova G."/>
            <person name="Pati A."/>
            <person name="Chen A."/>
            <person name="Palaniappan K."/>
            <person name="Land M."/>
            <person name="Hauser L."/>
            <person name="Chang Y.-J."/>
            <person name="Jeffries C.D."/>
            <person name="Chain P."/>
            <person name="Brettin T."/>
            <person name="Detter J.C."/>
            <person name="Schuetze A."/>
            <person name="Rohde M."/>
            <person name="Tindall B.J."/>
            <person name="Goeker M."/>
            <person name="Bristow J."/>
            <person name="Eisen J.A."/>
            <person name="Markowitz V."/>
            <person name="Hugenholtz P."/>
            <person name="Kyrpides N.C."/>
            <person name="Klenk H.-P."/>
            <person name="Chen F."/>
        </authorList>
    </citation>
    <scope>NUCLEOTIDE SEQUENCE [LARGE SCALE GENOMIC DNA]</scope>
    <source>
        <strain evidence="4">ATCC 33905 / DSM 74 / LMG 10896 / Claus 1</strain>
    </source>
</reference>
<dbReference type="eggNOG" id="COG3042">
    <property type="taxonomic scope" value="Bacteria"/>
</dbReference>
<dbReference type="InterPro" id="IPR025485">
    <property type="entry name" value="DUF4377"/>
</dbReference>
<evidence type="ECO:0000313" key="3">
    <source>
        <dbReference type="EMBL" id="ADB39714.1"/>
    </source>
</evidence>
<dbReference type="EMBL" id="CP001769">
    <property type="protein sequence ID" value="ADB39714.1"/>
    <property type="molecule type" value="Genomic_DNA"/>
</dbReference>
<dbReference type="Proteomes" id="UP000002028">
    <property type="component" value="Chromosome"/>
</dbReference>
<name>D2QBX9_SPILD</name>
<proteinExistence type="predicted"/>
<dbReference type="RefSeq" id="WP_012928230.1">
    <property type="nucleotide sequence ID" value="NC_013730.1"/>
</dbReference>
<accession>D2QBX9</accession>
<feature type="chain" id="PRO_5003035372" description="DUF4377 domain-containing protein" evidence="1">
    <location>
        <begin position="24"/>
        <end position="113"/>
    </location>
</feature>
<organism evidence="3 4">
    <name type="scientific">Spirosoma linguale (strain ATCC 33905 / DSM 74 / LMG 10896 / Claus 1)</name>
    <dbReference type="NCBI Taxonomy" id="504472"/>
    <lineage>
        <taxon>Bacteria</taxon>
        <taxon>Pseudomonadati</taxon>
        <taxon>Bacteroidota</taxon>
        <taxon>Cytophagia</taxon>
        <taxon>Cytophagales</taxon>
        <taxon>Cytophagaceae</taxon>
        <taxon>Spirosoma</taxon>
    </lineage>
</organism>
<dbReference type="Pfam" id="PF14302">
    <property type="entry name" value="DUF4377"/>
    <property type="match status" value="1"/>
</dbReference>
<keyword evidence="1" id="KW-0732">Signal</keyword>
<feature type="domain" description="DUF4377" evidence="2">
    <location>
        <begin position="35"/>
        <end position="110"/>
    </location>
</feature>
<dbReference type="KEGG" id="sli:Slin_3712"/>
<dbReference type="HOGENOM" id="CLU_133616_2_0_10"/>
<feature type="signal peptide" evidence="1">
    <location>
        <begin position="1"/>
        <end position="23"/>
    </location>
</feature>